<dbReference type="InterPro" id="IPR029058">
    <property type="entry name" value="AB_hydrolase_fold"/>
</dbReference>
<dbReference type="PANTHER" id="PTHR11559">
    <property type="entry name" value="CARBOXYLESTERASE"/>
    <property type="match status" value="1"/>
</dbReference>
<feature type="chain" id="PRO_5013030948" evidence="2">
    <location>
        <begin position="18"/>
        <end position="717"/>
    </location>
</feature>
<organism evidence="4 5">
    <name type="scientific">Folsomia candida</name>
    <name type="common">Springtail</name>
    <dbReference type="NCBI Taxonomy" id="158441"/>
    <lineage>
        <taxon>Eukaryota</taxon>
        <taxon>Metazoa</taxon>
        <taxon>Ecdysozoa</taxon>
        <taxon>Arthropoda</taxon>
        <taxon>Hexapoda</taxon>
        <taxon>Collembola</taxon>
        <taxon>Entomobryomorpha</taxon>
        <taxon>Isotomoidea</taxon>
        <taxon>Isotomidae</taxon>
        <taxon>Proisotominae</taxon>
        <taxon>Folsomia</taxon>
    </lineage>
</organism>
<evidence type="ECO:0000259" key="3">
    <source>
        <dbReference type="Pfam" id="PF00135"/>
    </source>
</evidence>
<evidence type="ECO:0000313" key="5">
    <source>
        <dbReference type="Proteomes" id="UP000198287"/>
    </source>
</evidence>
<feature type="signal peptide" evidence="2">
    <location>
        <begin position="1"/>
        <end position="17"/>
    </location>
</feature>
<dbReference type="AlphaFoldDB" id="A0A226DI09"/>
<keyword evidence="1" id="KW-0325">Glycoprotein</keyword>
<dbReference type="EMBL" id="LNIX01000021">
    <property type="protein sequence ID" value="OXA43826.1"/>
    <property type="molecule type" value="Genomic_DNA"/>
</dbReference>
<dbReference type="InterPro" id="IPR050309">
    <property type="entry name" value="Type-B_Carboxylest/Lipase"/>
</dbReference>
<dbReference type="Proteomes" id="UP000198287">
    <property type="component" value="Unassembled WGS sequence"/>
</dbReference>
<evidence type="ECO:0000256" key="2">
    <source>
        <dbReference type="SAM" id="SignalP"/>
    </source>
</evidence>
<dbReference type="SUPFAM" id="SSF53474">
    <property type="entry name" value="alpha/beta-Hydrolases"/>
    <property type="match status" value="1"/>
</dbReference>
<dbReference type="OrthoDB" id="3200163at2759"/>
<gene>
    <name evidence="4" type="ORF">Fcan01_21634</name>
</gene>
<name>A0A226DI09_FOLCA</name>
<keyword evidence="2" id="KW-0732">Signal</keyword>
<keyword evidence="5" id="KW-1185">Reference proteome</keyword>
<proteinExistence type="predicted"/>
<dbReference type="SMART" id="SM00708">
    <property type="entry name" value="PhBP"/>
    <property type="match status" value="1"/>
</dbReference>
<dbReference type="InterPro" id="IPR002018">
    <property type="entry name" value="CarbesteraseB"/>
</dbReference>
<dbReference type="InterPro" id="IPR036728">
    <property type="entry name" value="PBP_GOBP_sf"/>
</dbReference>
<dbReference type="CDD" id="cd23992">
    <property type="entry name" value="PBP_GOBP"/>
    <property type="match status" value="1"/>
</dbReference>
<dbReference type="Pfam" id="PF01395">
    <property type="entry name" value="PBP_GOBP"/>
    <property type="match status" value="1"/>
</dbReference>
<dbReference type="GO" id="GO:0005549">
    <property type="term" value="F:odorant binding"/>
    <property type="evidence" value="ECO:0007669"/>
    <property type="project" value="InterPro"/>
</dbReference>
<protein>
    <submittedName>
        <fullName evidence="4">Esterase FE4</fullName>
    </submittedName>
</protein>
<dbReference type="InterPro" id="IPR006170">
    <property type="entry name" value="PBP/GOBP"/>
</dbReference>
<reference evidence="4 5" key="1">
    <citation type="submission" date="2015-12" db="EMBL/GenBank/DDBJ databases">
        <title>The genome of Folsomia candida.</title>
        <authorList>
            <person name="Faddeeva A."/>
            <person name="Derks M.F."/>
            <person name="Anvar Y."/>
            <person name="Smit S."/>
            <person name="Van Straalen N."/>
            <person name="Roelofs D."/>
        </authorList>
    </citation>
    <scope>NUCLEOTIDE SEQUENCE [LARGE SCALE GENOMIC DNA]</scope>
    <source>
        <strain evidence="4 5">VU population</strain>
        <tissue evidence="4">Whole body</tissue>
    </source>
</reference>
<dbReference type="STRING" id="158441.A0A226DI09"/>
<evidence type="ECO:0000256" key="1">
    <source>
        <dbReference type="ARBA" id="ARBA00023180"/>
    </source>
</evidence>
<feature type="domain" description="Carboxylesterase type B" evidence="3">
    <location>
        <begin position="180"/>
        <end position="704"/>
    </location>
</feature>
<dbReference type="Gene3D" id="3.40.50.1820">
    <property type="entry name" value="alpha/beta hydrolase"/>
    <property type="match status" value="1"/>
</dbReference>
<accession>A0A226DI09</accession>
<evidence type="ECO:0000313" key="4">
    <source>
        <dbReference type="EMBL" id="OXA43826.1"/>
    </source>
</evidence>
<dbReference type="Gene3D" id="1.10.238.20">
    <property type="entry name" value="Pheromone/general odorant binding protein domain"/>
    <property type="match status" value="1"/>
</dbReference>
<sequence length="717" mass="79929">MILDKIVFFMVLATSQAAPPAKCDPANGAVLPNTPQIASAIKSCLNSTKFTFPEIKSESDLNKFFIDFEATKFDDKCFAKCVGDELKLITSDKKLNRQEFIKLLKFSIEKIDKVIESVMTACADEGDNTNDNVCIKAAKFQICFVKGLLDKKVESHSADNAARMMCCKSKSVTPTLAEEPLLELGDGLVQGSTENARGGRVFYQFKGIPFGKVVERFQPSVPADKWSNVFNATAFGPVCAQFDCLNGEFTGEEECLNLNVFTPKLPKSGHQTKLYPVVVLLHLGGHFFGSAQQYNPHYVMDQDVVLVTPNSRLGPFGYLNTGDANAPGNVGLRDQSLALNWVRKNIHQFSGDWERVTLMGADSGGVDALLHLINPEDKGLFHRAVVMSSTINSCSFVKDPAVQAKKMGEQVGCPNSEKSDEFVKCLKKMEPLELLKKMKVPTADMSDFKAMQQIAIFGPSVDGKGGLLPKNPFEIIKSGKVPNNVPLIMGTIAMDGLDPASATFLNDTALYKKTIKNWIEDGPQILDFSDAKDPAGMAKQIFDFYSKDGTLSGESFIDMFTDKQYEHFLRFIAKSWDGVVPMYVYRFNHTETPNRAVDMIGYQNIPKGPGHWDDLQYLFNMSNSFMVPVTTEDSPPVEYILSRGMVRMWTSFFETGKPSAPWGEGEEWEQFHFDGNQPNKIYEVDVTPKIVRDTEAFQKRMEFWDAIYENFDVTNSV</sequence>
<dbReference type="Pfam" id="PF00135">
    <property type="entry name" value="COesterase"/>
    <property type="match status" value="1"/>
</dbReference>
<comment type="caution">
    <text evidence="4">The sequence shown here is derived from an EMBL/GenBank/DDBJ whole genome shotgun (WGS) entry which is preliminary data.</text>
</comment>
<dbReference type="SUPFAM" id="SSF47565">
    <property type="entry name" value="Insect pheromone/odorant-binding proteins"/>
    <property type="match status" value="1"/>
</dbReference>